<sequence>MATEFIQKVLNETRGQERSVSWFRKKIKEFGAPTSTKLIREGKRSNNPFFGRLNMFFYSPKYKDKLPYYDRFPLVLPLEKNRGGFMGINMHYLPIPLRAELLDKLYEFSSNDKFDNTTRLTATYNNVKNIDLVRPTLHRYLYNFVESQFRRIDANEFIVATLLPVQRFKKATDRKVWRDSRRMI</sequence>
<dbReference type="AlphaFoldDB" id="A0A381XT16"/>
<gene>
    <name evidence="1" type="ORF">METZ01_LOCUS120476</name>
</gene>
<dbReference type="EMBL" id="UINC01016197">
    <property type="protein sequence ID" value="SVA67622.1"/>
    <property type="molecule type" value="Genomic_DNA"/>
</dbReference>
<name>A0A381XT16_9ZZZZ</name>
<reference evidence="1" key="1">
    <citation type="submission" date="2018-05" db="EMBL/GenBank/DDBJ databases">
        <authorList>
            <person name="Lanie J.A."/>
            <person name="Ng W.-L."/>
            <person name="Kazmierczak K.M."/>
            <person name="Andrzejewski T.M."/>
            <person name="Davidsen T.M."/>
            <person name="Wayne K.J."/>
            <person name="Tettelin H."/>
            <person name="Glass J.I."/>
            <person name="Rusch D."/>
            <person name="Podicherti R."/>
            <person name="Tsui H.-C.T."/>
            <person name="Winkler M.E."/>
        </authorList>
    </citation>
    <scope>NUCLEOTIDE SEQUENCE</scope>
</reference>
<protein>
    <recommendedName>
        <fullName evidence="2">DNA end protector protein</fullName>
    </recommendedName>
</protein>
<evidence type="ECO:0000313" key="1">
    <source>
        <dbReference type="EMBL" id="SVA67622.1"/>
    </source>
</evidence>
<evidence type="ECO:0008006" key="2">
    <source>
        <dbReference type="Google" id="ProtNLM"/>
    </source>
</evidence>
<accession>A0A381XT16</accession>
<proteinExistence type="predicted"/>
<organism evidence="1">
    <name type="scientific">marine metagenome</name>
    <dbReference type="NCBI Taxonomy" id="408172"/>
    <lineage>
        <taxon>unclassified sequences</taxon>
        <taxon>metagenomes</taxon>
        <taxon>ecological metagenomes</taxon>
    </lineage>
</organism>